<evidence type="ECO:0000256" key="1">
    <source>
        <dbReference type="ARBA" id="ARBA00007894"/>
    </source>
</evidence>
<dbReference type="InterPro" id="IPR049940">
    <property type="entry name" value="GluQ/Sye"/>
</dbReference>
<dbReference type="GO" id="GO:0006424">
    <property type="term" value="P:glutamyl-tRNA aminoacylation"/>
    <property type="evidence" value="ECO:0007669"/>
    <property type="project" value="UniProtKB-UniRule"/>
</dbReference>
<dbReference type="SUPFAM" id="SSF48163">
    <property type="entry name" value="An anticodon-binding domain of class I aminoacyl-tRNA synthetases"/>
    <property type="match status" value="1"/>
</dbReference>
<evidence type="ECO:0000259" key="9">
    <source>
        <dbReference type="Pfam" id="PF19269"/>
    </source>
</evidence>
<dbReference type="Gene3D" id="1.10.10.350">
    <property type="match status" value="1"/>
</dbReference>
<comment type="caution">
    <text evidence="10">The sequence shown here is derived from an EMBL/GenBank/DDBJ whole genome shotgun (WGS) entry which is preliminary data.</text>
</comment>
<dbReference type="InterPro" id="IPR001412">
    <property type="entry name" value="aa-tRNA-synth_I_CS"/>
</dbReference>
<dbReference type="Pfam" id="PF00749">
    <property type="entry name" value="tRNA-synt_1c"/>
    <property type="match status" value="1"/>
</dbReference>
<keyword evidence="5 7" id="KW-0648">Protein biosynthesis</keyword>
<feature type="binding site" evidence="7">
    <location>
        <position position="297"/>
    </location>
    <ligand>
        <name>ATP</name>
        <dbReference type="ChEBI" id="CHEBI:30616"/>
    </ligand>
</feature>
<comment type="function">
    <text evidence="7">Catalyzes the attachment of glutamate to tRNA(Glu) in a two-step reaction: glutamate is first activated by ATP to form Glu-AMP and then transferred to the acceptor end of tRNA(Glu).</text>
</comment>
<keyword evidence="6 7" id="KW-0030">Aminoacyl-tRNA synthetase</keyword>
<evidence type="ECO:0000313" key="10">
    <source>
        <dbReference type="EMBL" id="MBD2865035.1"/>
    </source>
</evidence>
<reference evidence="10" key="1">
    <citation type="submission" date="2020-09" db="EMBL/GenBank/DDBJ databases">
        <title>A novel bacterium of genus Paenibacillus, isolated from South China Sea.</title>
        <authorList>
            <person name="Huang H."/>
            <person name="Mo K."/>
            <person name="Hu Y."/>
        </authorList>
    </citation>
    <scope>NUCLEOTIDE SEQUENCE</scope>
    <source>
        <strain evidence="10">IB182363</strain>
    </source>
</reference>
<dbReference type="InterPro" id="IPR014729">
    <property type="entry name" value="Rossmann-like_a/b/a_fold"/>
</dbReference>
<dbReference type="PRINTS" id="PR00987">
    <property type="entry name" value="TRNASYNTHGLU"/>
</dbReference>
<dbReference type="SUPFAM" id="SSF52374">
    <property type="entry name" value="Nucleotidylyl transferase"/>
    <property type="match status" value="1"/>
</dbReference>
<accession>A0A927CCB9</accession>
<keyword evidence="3 7" id="KW-0547">Nucleotide-binding</keyword>
<comment type="subcellular location">
    <subcellularLocation>
        <location evidence="7">Cytoplasm</location>
    </subcellularLocation>
</comment>
<dbReference type="PROSITE" id="PS00178">
    <property type="entry name" value="AA_TRNA_LIGASE_I"/>
    <property type="match status" value="1"/>
</dbReference>
<dbReference type="AlphaFoldDB" id="A0A927CCB9"/>
<dbReference type="Gene3D" id="3.40.50.620">
    <property type="entry name" value="HUPs"/>
    <property type="match status" value="1"/>
</dbReference>
<keyword evidence="2 7" id="KW-0436">Ligase</keyword>
<dbReference type="InterPro" id="IPR020058">
    <property type="entry name" value="Glu/Gln-tRNA-synth_Ib_cat-dom"/>
</dbReference>
<dbReference type="InterPro" id="IPR045462">
    <property type="entry name" value="aa-tRNA-synth_I_cd-bd"/>
</dbReference>
<dbReference type="HAMAP" id="MF_00022">
    <property type="entry name" value="Glu_tRNA_synth_type1"/>
    <property type="match status" value="1"/>
</dbReference>
<dbReference type="RefSeq" id="WP_190930656.1">
    <property type="nucleotide sequence ID" value="NZ_JACXJA010000036.1"/>
</dbReference>
<dbReference type="PANTHER" id="PTHR43311">
    <property type="entry name" value="GLUTAMATE--TRNA LIGASE"/>
    <property type="match status" value="1"/>
</dbReference>
<dbReference type="Proteomes" id="UP000639396">
    <property type="component" value="Unassembled WGS sequence"/>
</dbReference>
<comment type="caution">
    <text evidence="7">Lacks conserved residue(s) required for the propagation of feature annotation.</text>
</comment>
<feature type="domain" description="Glutamyl/glutaminyl-tRNA synthetase class Ib catalytic" evidence="8">
    <location>
        <begin position="37"/>
        <end position="365"/>
    </location>
</feature>
<gene>
    <name evidence="7" type="primary">gltX</name>
    <name evidence="10" type="ORF">IDH45_23935</name>
</gene>
<evidence type="ECO:0000259" key="8">
    <source>
        <dbReference type="Pfam" id="PF00749"/>
    </source>
</evidence>
<dbReference type="InterPro" id="IPR008925">
    <property type="entry name" value="aa_tRNA-synth_I_cd-bd_sf"/>
</dbReference>
<dbReference type="PANTHER" id="PTHR43311:SF2">
    <property type="entry name" value="GLUTAMATE--TRNA LIGASE, MITOCHONDRIAL-RELATED"/>
    <property type="match status" value="1"/>
</dbReference>
<keyword evidence="4 7" id="KW-0067">ATP-binding</keyword>
<evidence type="ECO:0000256" key="6">
    <source>
        <dbReference type="ARBA" id="ARBA00023146"/>
    </source>
</evidence>
<dbReference type="Pfam" id="PF19269">
    <property type="entry name" value="Anticodon_2"/>
    <property type="match status" value="1"/>
</dbReference>
<evidence type="ECO:0000256" key="2">
    <source>
        <dbReference type="ARBA" id="ARBA00022598"/>
    </source>
</evidence>
<comment type="subunit">
    <text evidence="7">Monomer.</text>
</comment>
<dbReference type="InterPro" id="IPR004527">
    <property type="entry name" value="Glu-tRNA-ligase_bac/mito"/>
</dbReference>
<evidence type="ECO:0000256" key="7">
    <source>
        <dbReference type="HAMAP-Rule" id="MF_00022"/>
    </source>
</evidence>
<proteinExistence type="inferred from homology"/>
<dbReference type="EMBL" id="JACXJA010000036">
    <property type="protein sequence ID" value="MBD2865035.1"/>
    <property type="molecule type" value="Genomic_DNA"/>
</dbReference>
<keyword evidence="11" id="KW-1185">Reference proteome</keyword>
<dbReference type="GO" id="GO:0005524">
    <property type="term" value="F:ATP binding"/>
    <property type="evidence" value="ECO:0007669"/>
    <property type="project" value="UniProtKB-UniRule"/>
</dbReference>
<comment type="catalytic activity">
    <reaction evidence="7">
        <text>tRNA(Glu) + L-glutamate + ATP = L-glutamyl-tRNA(Glu) + AMP + diphosphate</text>
        <dbReference type="Rhea" id="RHEA:23540"/>
        <dbReference type="Rhea" id="RHEA-COMP:9663"/>
        <dbReference type="Rhea" id="RHEA-COMP:9680"/>
        <dbReference type="ChEBI" id="CHEBI:29985"/>
        <dbReference type="ChEBI" id="CHEBI:30616"/>
        <dbReference type="ChEBI" id="CHEBI:33019"/>
        <dbReference type="ChEBI" id="CHEBI:78442"/>
        <dbReference type="ChEBI" id="CHEBI:78520"/>
        <dbReference type="ChEBI" id="CHEBI:456215"/>
        <dbReference type="EC" id="6.1.1.17"/>
    </reaction>
</comment>
<name>A0A927CCB9_9BACL</name>
<sequence length="553" mass="62502">MTTLNELADLLFPNVARSPEDVLALYPPRNLPQGAKVTRFAPSPTGFLTIGGLYATMISERLARSSGGVFYLRIEDTDKKREVEGSMADMIESLAAFGIAIDEGPAASGEETGAYGPYRQSMRVPLYHVWVKQLVRQGLAYPCFCTEEELQAIRDKQQERKVTPGYYGEWAVHRFLTPEQAKEELAAGKPYVIRLKSLGSPVSRIGYTDLVKGPIEMPENDHDIVLLKSDGIPTYHFAHAIDDRLMGTTHVFRGDEWLSSVPIHLQLFEVLGFQRPEYGHIAPIMKMDGTSKRKFSKRKDRDATANYYRSQGYPSLSINEYFMTLINSDYEQWRMDHPAEPYTRFAIDTNKMNASGALFDMDKLNDISKDVISKLSAESVFTETSWWAKAYDPELCGWLRENKDYTLNIFRIGRTPEKPRKDMAKWGDVRSSVAFFHDGWFAEETAAGYPLPTAVDALTARGIAGEFLDRYDPQDDRDTWFGKVKEIAEAFGFAKDTKAYKKHPETYKGSVGDVAAVLRSALSGRLNAPDLYDVMNVMGEERVRARLNRFVLS</sequence>
<evidence type="ECO:0000256" key="5">
    <source>
        <dbReference type="ARBA" id="ARBA00022917"/>
    </source>
</evidence>
<evidence type="ECO:0000313" key="11">
    <source>
        <dbReference type="Proteomes" id="UP000639396"/>
    </source>
</evidence>
<evidence type="ECO:0000256" key="3">
    <source>
        <dbReference type="ARBA" id="ARBA00022741"/>
    </source>
</evidence>
<dbReference type="InterPro" id="IPR020751">
    <property type="entry name" value="aa-tRNA-synth_I_codon-bd_sub2"/>
</dbReference>
<dbReference type="GO" id="GO:0000049">
    <property type="term" value="F:tRNA binding"/>
    <property type="evidence" value="ECO:0007669"/>
    <property type="project" value="InterPro"/>
</dbReference>
<dbReference type="GO" id="GO:0005829">
    <property type="term" value="C:cytosol"/>
    <property type="evidence" value="ECO:0007669"/>
    <property type="project" value="TreeGrafter"/>
</dbReference>
<dbReference type="EC" id="6.1.1.17" evidence="7"/>
<dbReference type="InterPro" id="IPR000924">
    <property type="entry name" value="Glu/Gln-tRNA-synth"/>
</dbReference>
<organism evidence="10 11">
    <name type="scientific">Paenibacillus oceani</name>
    <dbReference type="NCBI Taxonomy" id="2772510"/>
    <lineage>
        <taxon>Bacteria</taxon>
        <taxon>Bacillati</taxon>
        <taxon>Bacillota</taxon>
        <taxon>Bacilli</taxon>
        <taxon>Bacillales</taxon>
        <taxon>Paenibacillaceae</taxon>
        <taxon>Paenibacillus</taxon>
    </lineage>
</organism>
<dbReference type="GO" id="GO:0004818">
    <property type="term" value="F:glutamate-tRNA ligase activity"/>
    <property type="evidence" value="ECO:0007669"/>
    <property type="project" value="UniProtKB-UniRule"/>
</dbReference>
<evidence type="ECO:0000256" key="4">
    <source>
        <dbReference type="ARBA" id="ARBA00022840"/>
    </source>
</evidence>
<protein>
    <recommendedName>
        <fullName evidence="7">Glutamate--tRNA ligase</fullName>
        <ecNumber evidence="7">6.1.1.17</ecNumber>
    </recommendedName>
    <alternativeName>
        <fullName evidence="7">Glutamyl-tRNA synthetase</fullName>
        <shortName evidence="7">GluRS</shortName>
    </alternativeName>
</protein>
<keyword evidence="7" id="KW-0963">Cytoplasm</keyword>
<comment type="similarity">
    <text evidence="1 7">Belongs to the class-I aminoacyl-tRNA synthetase family. Glutamate--tRNA ligase type 1 subfamily.</text>
</comment>
<feature type="short sequence motif" description="'KMSKS' region" evidence="7">
    <location>
        <begin position="294"/>
        <end position="298"/>
    </location>
</feature>
<feature type="domain" description="Aminoacyl-tRNA synthetase class I anticodon-binding" evidence="9">
    <location>
        <begin position="505"/>
        <end position="550"/>
    </location>
</feature>